<keyword evidence="1" id="KW-0732">Signal</keyword>
<evidence type="ECO:0000313" key="4">
    <source>
        <dbReference type="Proteomes" id="UP000199513"/>
    </source>
</evidence>
<dbReference type="PROSITE" id="PS51257">
    <property type="entry name" value="PROKAR_LIPOPROTEIN"/>
    <property type="match status" value="1"/>
</dbReference>
<dbReference type="OrthoDB" id="9797709at2"/>
<feature type="signal peptide" evidence="1">
    <location>
        <begin position="1"/>
        <end position="24"/>
    </location>
</feature>
<accession>A0A1I2CPQ8</accession>
<dbReference type="PANTHER" id="PTHR46825:SF7">
    <property type="entry name" value="D-ALANYL-D-ALANINE CARBOXYPEPTIDASE"/>
    <property type="match status" value="1"/>
</dbReference>
<proteinExistence type="predicted"/>
<reference evidence="3 4" key="1">
    <citation type="submission" date="2016-10" db="EMBL/GenBank/DDBJ databases">
        <authorList>
            <person name="de Groot N.N."/>
        </authorList>
    </citation>
    <scope>NUCLEOTIDE SEQUENCE [LARGE SCALE GENOMIC DNA]</scope>
    <source>
        <strain>GEY</strain>
        <strain evidence="4">DSM 9560</strain>
    </source>
</reference>
<name>A0A1I2CPQ8_9BACT</name>
<dbReference type="EMBL" id="FONY01000005">
    <property type="protein sequence ID" value="SFE70142.1"/>
    <property type="molecule type" value="Genomic_DNA"/>
</dbReference>
<evidence type="ECO:0000256" key="1">
    <source>
        <dbReference type="SAM" id="SignalP"/>
    </source>
</evidence>
<dbReference type="Proteomes" id="UP000199513">
    <property type="component" value="Unassembled WGS sequence"/>
</dbReference>
<gene>
    <name evidence="3" type="ORF">SAMN04488541_100598</name>
</gene>
<organism evidence="3 4">
    <name type="scientific">Thermoflexibacter ruber</name>
    <dbReference type="NCBI Taxonomy" id="1003"/>
    <lineage>
        <taxon>Bacteria</taxon>
        <taxon>Pseudomonadati</taxon>
        <taxon>Bacteroidota</taxon>
        <taxon>Cytophagia</taxon>
        <taxon>Cytophagales</taxon>
        <taxon>Thermoflexibacteraceae</taxon>
        <taxon>Thermoflexibacter</taxon>
    </lineage>
</organism>
<dbReference type="Gene3D" id="3.40.710.10">
    <property type="entry name" value="DD-peptidase/beta-lactamase superfamily"/>
    <property type="match status" value="1"/>
</dbReference>
<dbReference type="PANTHER" id="PTHR46825">
    <property type="entry name" value="D-ALANYL-D-ALANINE-CARBOXYPEPTIDASE/ENDOPEPTIDASE AMPH"/>
    <property type="match status" value="1"/>
</dbReference>
<keyword evidence="4" id="KW-1185">Reference proteome</keyword>
<feature type="domain" description="Beta-lactamase-related" evidence="2">
    <location>
        <begin position="53"/>
        <end position="376"/>
    </location>
</feature>
<evidence type="ECO:0000259" key="2">
    <source>
        <dbReference type="Pfam" id="PF00144"/>
    </source>
</evidence>
<keyword evidence="3" id="KW-0121">Carboxypeptidase</keyword>
<dbReference type="InterPro" id="IPR050491">
    <property type="entry name" value="AmpC-like"/>
</dbReference>
<sequence length="387" mass="44126">MKLINLKFKTNLILFLTFIFSACTKLEPPFSQQEIQCNGLDFSNHPKNQIYSQLIKDVAIKQNIPGISMLVEKNGLLWQGAYGYAHLENKIAMTSCHQFRIASITKTFTAAMIMKYIEQGKLRLNQTIRELLPELANKIQYADQMTLTNLLNHTSGMYSLGLGNAKLSLWIANTPEKFEKYNPYWQLEEFVFSFKPYSEPNKTWIYNNANYLLLGLILEKTGGKSYASLLDEMILRPAQMNNTSVLEASPKQKLASGYSDYLKNGLLFNSFRYDQYAYETPYGGIISNAEDLLRFGKFLFKSNFLSEQTQRQMLEWVKLPSCDNGNCEYGLGIELWKLSSGEGYGHAGGLEGYNSTLLYIPSQNAFLVFLANKSGIAKNFFDEFLKD</sequence>
<dbReference type="STRING" id="1003.SAMN04488541_100598"/>
<dbReference type="AlphaFoldDB" id="A0A1I2CPQ8"/>
<protein>
    <submittedName>
        <fullName evidence="3">D-alanyl-D-alanine carboxypeptidase</fullName>
    </submittedName>
</protein>
<dbReference type="Pfam" id="PF00144">
    <property type="entry name" value="Beta-lactamase"/>
    <property type="match status" value="1"/>
</dbReference>
<keyword evidence="3" id="KW-0378">Hydrolase</keyword>
<dbReference type="SUPFAM" id="SSF56601">
    <property type="entry name" value="beta-lactamase/transpeptidase-like"/>
    <property type="match status" value="1"/>
</dbReference>
<dbReference type="InterPro" id="IPR012338">
    <property type="entry name" value="Beta-lactam/transpept-like"/>
</dbReference>
<dbReference type="InterPro" id="IPR001466">
    <property type="entry name" value="Beta-lactam-related"/>
</dbReference>
<dbReference type="GO" id="GO:0004180">
    <property type="term" value="F:carboxypeptidase activity"/>
    <property type="evidence" value="ECO:0007669"/>
    <property type="project" value="UniProtKB-KW"/>
</dbReference>
<dbReference type="RefSeq" id="WP_091540567.1">
    <property type="nucleotide sequence ID" value="NZ_FONY01000005.1"/>
</dbReference>
<evidence type="ECO:0000313" key="3">
    <source>
        <dbReference type="EMBL" id="SFE70142.1"/>
    </source>
</evidence>
<feature type="chain" id="PRO_5011669965" evidence="1">
    <location>
        <begin position="25"/>
        <end position="387"/>
    </location>
</feature>
<keyword evidence="3" id="KW-0645">Protease</keyword>